<reference evidence="1" key="1">
    <citation type="submission" date="2014-11" db="EMBL/GenBank/DDBJ databases">
        <authorList>
            <person name="Amaro Gonzalez C."/>
        </authorList>
    </citation>
    <scope>NUCLEOTIDE SEQUENCE</scope>
</reference>
<dbReference type="EMBL" id="GBXM01082268">
    <property type="protein sequence ID" value="JAH26309.1"/>
    <property type="molecule type" value="Transcribed_RNA"/>
</dbReference>
<protein>
    <submittedName>
        <fullName evidence="1">Uncharacterized protein</fullName>
    </submittedName>
</protein>
<reference evidence="1" key="2">
    <citation type="journal article" date="2015" name="Fish Shellfish Immunol.">
        <title>Early steps in the European eel (Anguilla anguilla)-Vibrio vulnificus interaction in the gills: Role of the RtxA13 toxin.</title>
        <authorList>
            <person name="Callol A."/>
            <person name="Pajuelo D."/>
            <person name="Ebbesson L."/>
            <person name="Teles M."/>
            <person name="MacKenzie S."/>
            <person name="Amaro C."/>
        </authorList>
    </citation>
    <scope>NUCLEOTIDE SEQUENCE</scope>
</reference>
<organism evidence="1">
    <name type="scientific">Anguilla anguilla</name>
    <name type="common">European freshwater eel</name>
    <name type="synonym">Muraena anguilla</name>
    <dbReference type="NCBI Taxonomy" id="7936"/>
    <lineage>
        <taxon>Eukaryota</taxon>
        <taxon>Metazoa</taxon>
        <taxon>Chordata</taxon>
        <taxon>Craniata</taxon>
        <taxon>Vertebrata</taxon>
        <taxon>Euteleostomi</taxon>
        <taxon>Actinopterygii</taxon>
        <taxon>Neopterygii</taxon>
        <taxon>Teleostei</taxon>
        <taxon>Anguilliformes</taxon>
        <taxon>Anguillidae</taxon>
        <taxon>Anguilla</taxon>
    </lineage>
</organism>
<sequence length="21" mass="2361">MTSLSAPQPACQYRPKEVKLI</sequence>
<name>A0A0E9RB52_ANGAN</name>
<accession>A0A0E9RB52</accession>
<dbReference type="AlphaFoldDB" id="A0A0E9RB52"/>
<evidence type="ECO:0000313" key="1">
    <source>
        <dbReference type="EMBL" id="JAH26309.1"/>
    </source>
</evidence>
<proteinExistence type="predicted"/>